<evidence type="ECO:0000256" key="1">
    <source>
        <dbReference type="ARBA" id="ARBA00022801"/>
    </source>
</evidence>
<protein>
    <recommendedName>
        <fullName evidence="4">Phosphoglycerate mutase-like protein</fullName>
    </recommendedName>
</protein>
<dbReference type="PANTHER" id="PTHR46517">
    <property type="entry name" value="FRUCTOSE-2,6-BISPHOSPHATASE TIGAR"/>
    <property type="match status" value="1"/>
</dbReference>
<dbReference type="InterPro" id="IPR001345">
    <property type="entry name" value="PG/BPGM_mutase_AS"/>
</dbReference>
<evidence type="ECO:0000313" key="3">
    <source>
        <dbReference type="Proteomes" id="UP001151295"/>
    </source>
</evidence>
<dbReference type="InterPro" id="IPR051695">
    <property type="entry name" value="Phosphoglycerate_Mutase"/>
</dbReference>
<reference evidence="2" key="1">
    <citation type="submission" date="2022-07" db="EMBL/GenBank/DDBJ databases">
        <title>Phylogenomic reconstructions and comparative analyses of Kickxellomycotina fungi.</title>
        <authorList>
            <person name="Reynolds N.K."/>
            <person name="Stajich J.E."/>
            <person name="Barry K."/>
            <person name="Grigoriev I.V."/>
            <person name="Crous P."/>
            <person name="Smith M.E."/>
        </authorList>
    </citation>
    <scope>NUCLEOTIDE SEQUENCE</scope>
    <source>
        <strain evidence="2">BCRC 34882</strain>
    </source>
</reference>
<keyword evidence="3" id="KW-1185">Reference proteome</keyword>
<dbReference type="SMART" id="SM00855">
    <property type="entry name" value="PGAM"/>
    <property type="match status" value="1"/>
</dbReference>
<dbReference type="Gene3D" id="3.40.50.1240">
    <property type="entry name" value="Phosphoglycerate mutase-like"/>
    <property type="match status" value="1"/>
</dbReference>
<keyword evidence="1" id="KW-0378">Hydrolase</keyword>
<evidence type="ECO:0000313" key="2">
    <source>
        <dbReference type="EMBL" id="KAJ1990978.1"/>
    </source>
</evidence>
<organism evidence="2 3">
    <name type="scientific">Coemansia umbellata</name>
    <dbReference type="NCBI Taxonomy" id="1424467"/>
    <lineage>
        <taxon>Eukaryota</taxon>
        <taxon>Fungi</taxon>
        <taxon>Fungi incertae sedis</taxon>
        <taxon>Zoopagomycota</taxon>
        <taxon>Kickxellomycotina</taxon>
        <taxon>Kickxellomycetes</taxon>
        <taxon>Kickxellales</taxon>
        <taxon>Kickxellaceae</taxon>
        <taxon>Coemansia</taxon>
    </lineage>
</organism>
<dbReference type="Proteomes" id="UP001151295">
    <property type="component" value="Unassembled WGS sequence"/>
</dbReference>
<evidence type="ECO:0008006" key="4">
    <source>
        <dbReference type="Google" id="ProtNLM"/>
    </source>
</evidence>
<dbReference type="PROSITE" id="PS00175">
    <property type="entry name" value="PG_MUTASE"/>
    <property type="match status" value="1"/>
</dbReference>
<dbReference type="PANTHER" id="PTHR46517:SF1">
    <property type="entry name" value="FRUCTOSE-2,6-BISPHOSPHATASE TIGAR"/>
    <property type="match status" value="1"/>
</dbReference>
<dbReference type="InterPro" id="IPR029033">
    <property type="entry name" value="His_PPase_superfam"/>
</dbReference>
<dbReference type="Pfam" id="PF00300">
    <property type="entry name" value="His_Phos_1"/>
    <property type="match status" value="1"/>
</dbReference>
<proteinExistence type="predicted"/>
<name>A0ABQ8PMI8_9FUNG</name>
<dbReference type="EMBL" id="JANBQD010000043">
    <property type="protein sequence ID" value="KAJ1990978.1"/>
    <property type="molecule type" value="Genomic_DNA"/>
</dbReference>
<comment type="caution">
    <text evidence="2">The sequence shown here is derived from an EMBL/GenBank/DDBJ whole genome shotgun (WGS) entry which is preliminary data.</text>
</comment>
<accession>A0ABQ8PMI8</accession>
<dbReference type="SUPFAM" id="SSF53254">
    <property type="entry name" value="Phosphoglycerate mutase-like"/>
    <property type="match status" value="1"/>
</dbReference>
<gene>
    <name evidence="2" type="ORF">EDC05_003698</name>
</gene>
<dbReference type="InterPro" id="IPR013078">
    <property type="entry name" value="His_Pase_superF_clade-1"/>
</dbReference>
<dbReference type="CDD" id="cd07067">
    <property type="entry name" value="HP_PGM_like"/>
    <property type="match status" value="1"/>
</dbReference>
<sequence length="224" mass="25237">MVQVDIIIARHGETKGNNRNIIQSAVVDVGLNETGKRQASQLSERLRNEKIDWMVASAMSRTMETARAVAKYHPAASIIRDERLNGMGWGDLDGCSIDKCKPIRDTVIKKWLAGDFGAKHAGGESLEEVNNRITSVFTDILKTAVKNNYKEVFVCTHGRLITVIVAALVDKDMQKMNKYKHTNCSYYQIRVDVDRGTIEDGKCDKLHFELVCMDVRDHLLDVNQ</sequence>